<name>A0A2G5SY40_9PELO</name>
<dbReference type="EMBL" id="PDUG01000006">
    <property type="protein sequence ID" value="PIC19892.1"/>
    <property type="molecule type" value="Genomic_DNA"/>
</dbReference>
<dbReference type="AlphaFoldDB" id="A0A2G5SY40"/>
<sequence>MCLQNIAFKSFYHFTDDIEESRQFPNTDGPFLSLQIAANEEGFIIRALGTGWVKRYDHRLPLSNIQSLVITGSSISICYVRSNKTFFCLHDSTEISQGCKKIKKTT</sequence>
<evidence type="ECO:0000259" key="2">
    <source>
        <dbReference type="PROSITE" id="PS51304"/>
    </source>
</evidence>
<reference evidence="4" key="1">
    <citation type="submission" date="2017-10" db="EMBL/GenBank/DDBJ databases">
        <title>Rapid genome shrinkage in a self-fertile nematode reveals novel sperm competition proteins.</title>
        <authorList>
            <person name="Yin D."/>
            <person name="Schwarz E.M."/>
            <person name="Thomas C.G."/>
            <person name="Felde R.L."/>
            <person name="Korf I.F."/>
            <person name="Cutter A.D."/>
            <person name="Schartner C.M."/>
            <person name="Ralston E.J."/>
            <person name="Meyer B.J."/>
            <person name="Haag E.S."/>
        </authorList>
    </citation>
    <scope>NUCLEOTIDE SEQUENCE [LARGE SCALE GENOMIC DNA]</scope>
    <source>
        <strain evidence="4">JU1422</strain>
    </source>
</reference>
<accession>A0A2G5SY40</accession>
<proteinExistence type="predicted"/>
<keyword evidence="1" id="KW-0430">Lectin</keyword>
<dbReference type="Proteomes" id="UP000230233">
    <property type="component" value="Chromosome X"/>
</dbReference>
<gene>
    <name evidence="3" type="primary">Cnig_chr_X.g25269</name>
    <name evidence="3" type="ORF">B9Z55_025269</name>
</gene>
<dbReference type="GO" id="GO:0030246">
    <property type="term" value="F:carbohydrate binding"/>
    <property type="evidence" value="ECO:0007669"/>
    <property type="project" value="UniProtKB-KW"/>
</dbReference>
<keyword evidence="4" id="KW-1185">Reference proteome</keyword>
<evidence type="ECO:0000313" key="4">
    <source>
        <dbReference type="Proteomes" id="UP000230233"/>
    </source>
</evidence>
<comment type="caution">
    <text evidence="3">The sequence shown here is derived from an EMBL/GenBank/DDBJ whole genome shotgun (WGS) entry which is preliminary data.</text>
</comment>
<dbReference type="Gene3D" id="2.60.120.200">
    <property type="match status" value="1"/>
</dbReference>
<feature type="domain" description="Galectin" evidence="2">
    <location>
        <begin position="1"/>
        <end position="83"/>
    </location>
</feature>
<organism evidence="3 4">
    <name type="scientific">Caenorhabditis nigoni</name>
    <dbReference type="NCBI Taxonomy" id="1611254"/>
    <lineage>
        <taxon>Eukaryota</taxon>
        <taxon>Metazoa</taxon>
        <taxon>Ecdysozoa</taxon>
        <taxon>Nematoda</taxon>
        <taxon>Chromadorea</taxon>
        <taxon>Rhabditida</taxon>
        <taxon>Rhabditina</taxon>
        <taxon>Rhabditomorpha</taxon>
        <taxon>Rhabditoidea</taxon>
        <taxon>Rhabditidae</taxon>
        <taxon>Peloderinae</taxon>
        <taxon>Caenorhabditis</taxon>
    </lineage>
</organism>
<dbReference type="InterPro" id="IPR001079">
    <property type="entry name" value="Galectin_CRD"/>
</dbReference>
<evidence type="ECO:0000313" key="3">
    <source>
        <dbReference type="EMBL" id="PIC19892.1"/>
    </source>
</evidence>
<evidence type="ECO:0000256" key="1">
    <source>
        <dbReference type="ARBA" id="ARBA00022734"/>
    </source>
</evidence>
<dbReference type="PROSITE" id="PS51304">
    <property type="entry name" value="GALECTIN"/>
    <property type="match status" value="1"/>
</dbReference>
<protein>
    <recommendedName>
        <fullName evidence="2">Galectin domain-containing protein</fullName>
    </recommendedName>
</protein>